<keyword evidence="1" id="KW-0812">Transmembrane</keyword>
<accession>A0A1D7QBT8</accession>
<keyword evidence="1" id="KW-0472">Membrane</keyword>
<evidence type="ECO:0000256" key="1">
    <source>
        <dbReference type="SAM" id="Phobius"/>
    </source>
</evidence>
<reference evidence="2 3" key="1">
    <citation type="submission" date="2016-08" db="EMBL/GenBank/DDBJ databases">
        <authorList>
            <person name="Seilhamer J.J."/>
        </authorList>
    </citation>
    <scope>NUCLEOTIDE SEQUENCE [LARGE SCALE GENOMIC DNA]</scope>
    <source>
        <strain evidence="2 3">DX4</strain>
    </source>
</reference>
<dbReference type="EMBL" id="CP017141">
    <property type="protein sequence ID" value="AOM76143.1"/>
    <property type="molecule type" value="Genomic_DNA"/>
</dbReference>
<keyword evidence="3" id="KW-1185">Reference proteome</keyword>
<sequence>MFFIPVITGTNGKMVNPIWIPGTTRIIDRVSASTLSRLFMDQHFKLPYSLAGKFLFIFFCLWFMIS</sequence>
<evidence type="ECO:0000313" key="3">
    <source>
        <dbReference type="Proteomes" id="UP000094313"/>
    </source>
</evidence>
<dbReference type="KEGG" id="psty:BFS30_02550"/>
<organism evidence="2 3">
    <name type="scientific">Pedobacter steynii</name>
    <dbReference type="NCBI Taxonomy" id="430522"/>
    <lineage>
        <taxon>Bacteria</taxon>
        <taxon>Pseudomonadati</taxon>
        <taxon>Bacteroidota</taxon>
        <taxon>Sphingobacteriia</taxon>
        <taxon>Sphingobacteriales</taxon>
        <taxon>Sphingobacteriaceae</taxon>
        <taxon>Pedobacter</taxon>
    </lineage>
</organism>
<feature type="transmembrane region" description="Helical" evidence="1">
    <location>
        <begin position="46"/>
        <end position="65"/>
    </location>
</feature>
<dbReference type="Proteomes" id="UP000094313">
    <property type="component" value="Chromosome"/>
</dbReference>
<gene>
    <name evidence="2" type="ORF">BFS30_02550</name>
</gene>
<keyword evidence="1" id="KW-1133">Transmembrane helix</keyword>
<dbReference type="RefSeq" id="WP_069377839.1">
    <property type="nucleotide sequence ID" value="NZ_CP017141.1"/>
</dbReference>
<proteinExistence type="predicted"/>
<protein>
    <submittedName>
        <fullName evidence="2">Uncharacterized protein</fullName>
    </submittedName>
</protein>
<evidence type="ECO:0000313" key="2">
    <source>
        <dbReference type="EMBL" id="AOM76143.1"/>
    </source>
</evidence>
<dbReference type="AlphaFoldDB" id="A0A1D7QBT8"/>
<name>A0A1D7QBT8_9SPHI</name>